<organism evidence="2">
    <name type="scientific">Anopheles marajoara</name>
    <dbReference type="NCBI Taxonomy" id="58244"/>
    <lineage>
        <taxon>Eukaryota</taxon>
        <taxon>Metazoa</taxon>
        <taxon>Ecdysozoa</taxon>
        <taxon>Arthropoda</taxon>
        <taxon>Hexapoda</taxon>
        <taxon>Insecta</taxon>
        <taxon>Pterygota</taxon>
        <taxon>Neoptera</taxon>
        <taxon>Endopterygota</taxon>
        <taxon>Diptera</taxon>
        <taxon>Nematocera</taxon>
        <taxon>Culicoidea</taxon>
        <taxon>Culicidae</taxon>
        <taxon>Anophelinae</taxon>
        <taxon>Anopheles</taxon>
    </lineage>
</organism>
<protein>
    <submittedName>
        <fullName evidence="2">Putative cell wall integrity and stress response component 1</fullName>
    </submittedName>
</protein>
<reference evidence="2" key="1">
    <citation type="submission" date="2018-01" db="EMBL/GenBank/DDBJ databases">
        <title>An insight into the sialome of Amazonian anophelines.</title>
        <authorList>
            <person name="Ribeiro J.M."/>
            <person name="Scarpassa V."/>
            <person name="Calvo E."/>
        </authorList>
    </citation>
    <scope>NUCLEOTIDE SEQUENCE</scope>
    <source>
        <tissue evidence="2">Salivary glands</tissue>
    </source>
</reference>
<dbReference type="AlphaFoldDB" id="A0A2M4C4P7"/>
<name>A0A2M4C4P7_9DIPT</name>
<evidence type="ECO:0000313" key="2">
    <source>
        <dbReference type="EMBL" id="MBW60307.1"/>
    </source>
</evidence>
<dbReference type="EMBL" id="GGFJ01011166">
    <property type="protein sequence ID" value="MBW60307.1"/>
    <property type="molecule type" value="Transcribed_RNA"/>
</dbReference>
<feature type="region of interest" description="Disordered" evidence="1">
    <location>
        <begin position="34"/>
        <end position="90"/>
    </location>
</feature>
<accession>A0A2M4C4P7</accession>
<proteinExistence type="predicted"/>
<sequence>MLPVVSSRLLSCFCSSSTIMSASKCSVISVTSVISGSSSNSTSSSSISTSSSSTSTSTSTSSSDTDSSCSSSTKTSPIIRSSSSSCLWPS</sequence>
<evidence type="ECO:0000256" key="1">
    <source>
        <dbReference type="SAM" id="MobiDB-lite"/>
    </source>
</evidence>